<evidence type="ECO:0000259" key="4">
    <source>
        <dbReference type="Pfam" id="PF01420"/>
    </source>
</evidence>
<feature type="domain" description="Type I restriction modification DNA specificity" evidence="4">
    <location>
        <begin position="73"/>
        <end position="223"/>
    </location>
</feature>
<protein>
    <submittedName>
        <fullName evidence="5">Restriction enzyme BcgI beta subunit</fullName>
        <ecNumber evidence="5">3.1.21.-</ecNumber>
    </submittedName>
</protein>
<dbReference type="PATRIC" id="fig|1303.76.peg.1398"/>
<dbReference type="AlphaFoldDB" id="A0A139M836"/>
<dbReference type="Proteomes" id="UP000070541">
    <property type="component" value="Unassembled WGS sequence"/>
</dbReference>
<evidence type="ECO:0000313" key="5">
    <source>
        <dbReference type="EMBL" id="KXT59839.1"/>
    </source>
</evidence>
<evidence type="ECO:0000256" key="1">
    <source>
        <dbReference type="ARBA" id="ARBA00010923"/>
    </source>
</evidence>
<dbReference type="GO" id="GO:0003677">
    <property type="term" value="F:DNA binding"/>
    <property type="evidence" value="ECO:0007669"/>
    <property type="project" value="UniProtKB-KW"/>
</dbReference>
<dbReference type="EMBL" id="LQOG01000032">
    <property type="protein sequence ID" value="KXT59839.1"/>
    <property type="molecule type" value="Genomic_DNA"/>
</dbReference>
<dbReference type="Pfam" id="PF01420">
    <property type="entry name" value="Methylase_S"/>
    <property type="match status" value="1"/>
</dbReference>
<proteinExistence type="inferred from homology"/>
<accession>A0A139M836</accession>
<dbReference type="InterPro" id="IPR000055">
    <property type="entry name" value="Restrct_endonuc_typeI_TRD"/>
</dbReference>
<keyword evidence="2" id="KW-0680">Restriction system</keyword>
<dbReference type="InterPro" id="IPR044946">
    <property type="entry name" value="Restrct_endonuc_typeI_TRD_sf"/>
</dbReference>
<comment type="similarity">
    <text evidence="1">Belongs to the type-I restriction system S methylase family.</text>
</comment>
<evidence type="ECO:0000313" key="6">
    <source>
        <dbReference type="Proteomes" id="UP000070541"/>
    </source>
</evidence>
<dbReference type="Gene3D" id="3.90.220.20">
    <property type="entry name" value="DNA methylase specificity domains"/>
    <property type="match status" value="1"/>
</dbReference>
<evidence type="ECO:0000256" key="3">
    <source>
        <dbReference type="ARBA" id="ARBA00023125"/>
    </source>
</evidence>
<dbReference type="EC" id="3.1.21.-" evidence="5"/>
<organism evidence="5 6">
    <name type="scientific">Streptococcus oralis</name>
    <dbReference type="NCBI Taxonomy" id="1303"/>
    <lineage>
        <taxon>Bacteria</taxon>
        <taxon>Bacillati</taxon>
        <taxon>Bacillota</taxon>
        <taxon>Bacilli</taxon>
        <taxon>Lactobacillales</taxon>
        <taxon>Streptococcaceae</taxon>
        <taxon>Streptococcus</taxon>
    </lineage>
</organism>
<keyword evidence="5" id="KW-0378">Hydrolase</keyword>
<dbReference type="GO" id="GO:0009307">
    <property type="term" value="P:DNA restriction-modification system"/>
    <property type="evidence" value="ECO:0007669"/>
    <property type="project" value="UniProtKB-KW"/>
</dbReference>
<keyword evidence="3" id="KW-0238">DNA-binding</keyword>
<gene>
    <name evidence="5" type="ORF">SORDD05_01346</name>
</gene>
<reference evidence="5 6" key="1">
    <citation type="submission" date="2016-01" db="EMBL/GenBank/DDBJ databases">
        <title>Highly variable Streptococcus oralis are common among viridans streptococci isolated from primates.</title>
        <authorList>
            <person name="Denapaite D."/>
            <person name="Rieger M."/>
            <person name="Koendgen S."/>
            <person name="Brueckner R."/>
            <person name="Ochigava I."/>
            <person name="Kappeler P."/>
            <person name="Maetz-Rensing K."/>
            <person name="Leendertz F."/>
            <person name="Hakenbeck R."/>
        </authorList>
    </citation>
    <scope>NUCLEOTIDE SEQUENCE [LARGE SCALE GENOMIC DNA]</scope>
    <source>
        <strain evidence="5 6">DD05</strain>
    </source>
</reference>
<name>A0A139M836_STROR</name>
<comment type="caution">
    <text evidence="5">The sequence shown here is derived from an EMBL/GenBank/DDBJ whole genome shotgun (WGS) entry which is preliminary data.</text>
</comment>
<evidence type="ECO:0000256" key="2">
    <source>
        <dbReference type="ARBA" id="ARBA00022747"/>
    </source>
</evidence>
<sequence length="231" mass="26346">MNRVEKTGLSVLKEVSFEDEWLAEAYMETDYSELSHSDFERNIKELFAFEVKYGSPNLSVESSNKKTLELNSSNWLPFTIKEIFGDVQPAKGETTDQLEEGSDLVYIAAKKENNGVKATVEYDSRYLSKGNSVVFINLGQGSAGYATYQPYDFIGMKGKISTGTFDKLNQYIGVFLVTILDKERFRYSFGRSWTGDRLLQTKIKLPVDANNNPDWIFMEEYIKSLPYGNMI</sequence>
<dbReference type="GO" id="GO:0016787">
    <property type="term" value="F:hydrolase activity"/>
    <property type="evidence" value="ECO:0007669"/>
    <property type="project" value="UniProtKB-KW"/>
</dbReference>